<dbReference type="Gene3D" id="2.40.160.20">
    <property type="match status" value="1"/>
</dbReference>
<feature type="domain" description="Outer membrane protein OmpA-like transmembrane" evidence="4">
    <location>
        <begin position="24"/>
        <end position="198"/>
    </location>
</feature>
<dbReference type="SUPFAM" id="SSF56925">
    <property type="entry name" value="OMPA-like"/>
    <property type="match status" value="1"/>
</dbReference>
<evidence type="ECO:0000256" key="2">
    <source>
        <dbReference type="ARBA" id="ARBA00023114"/>
    </source>
</evidence>
<accession>A0A5J6X2B8</accession>
<comment type="similarity">
    <text evidence="1">Belongs to the outer membrane OOP (TC 1.B.6) superfamily. OmpA family.</text>
</comment>
<dbReference type="Pfam" id="PF01389">
    <property type="entry name" value="OmpA_membrane"/>
    <property type="match status" value="1"/>
</dbReference>
<name>A0A5J6X2B8_9GAMM</name>
<dbReference type="InterPro" id="IPR011250">
    <property type="entry name" value="OMP/PagP_B-barrel"/>
</dbReference>
<keyword evidence="3" id="KW-0732">Signal</keyword>
<evidence type="ECO:0000313" key="5">
    <source>
        <dbReference type="EMBL" id="QFI56293.1"/>
    </source>
</evidence>
<keyword evidence="2" id="KW-0813">Transport</keyword>
<dbReference type="GO" id="GO:0015288">
    <property type="term" value="F:porin activity"/>
    <property type="evidence" value="ECO:0007669"/>
    <property type="project" value="UniProtKB-KW"/>
</dbReference>
<dbReference type="Proteomes" id="UP000594034">
    <property type="component" value="Chromosome"/>
</dbReference>
<gene>
    <name evidence="5" type="ORF">FE240_17350</name>
</gene>
<keyword evidence="2" id="KW-0406">Ion transport</keyword>
<feature type="chain" id="PRO_5023938433" description="Outer membrane protein OmpA-like transmembrane domain-containing protein" evidence="3">
    <location>
        <begin position="22"/>
        <end position="198"/>
    </location>
</feature>
<dbReference type="EMBL" id="CP040449">
    <property type="protein sequence ID" value="QFI56293.1"/>
    <property type="molecule type" value="Genomic_DNA"/>
</dbReference>
<feature type="signal peptide" evidence="3">
    <location>
        <begin position="1"/>
        <end position="21"/>
    </location>
</feature>
<evidence type="ECO:0000259" key="4">
    <source>
        <dbReference type="Pfam" id="PF01389"/>
    </source>
</evidence>
<organism evidence="5 6">
    <name type="scientific">Aeromonas simiae</name>
    <dbReference type="NCBI Taxonomy" id="218936"/>
    <lineage>
        <taxon>Bacteria</taxon>
        <taxon>Pseudomonadati</taxon>
        <taxon>Pseudomonadota</taxon>
        <taxon>Gammaproteobacteria</taxon>
        <taxon>Aeromonadales</taxon>
        <taxon>Aeromonadaceae</taxon>
        <taxon>Aeromonas</taxon>
    </lineage>
</organism>
<evidence type="ECO:0000256" key="1">
    <source>
        <dbReference type="ARBA" id="ARBA00005710"/>
    </source>
</evidence>
<proteinExistence type="inferred from homology"/>
<keyword evidence="6" id="KW-1185">Reference proteome</keyword>
<dbReference type="GO" id="GO:0046930">
    <property type="term" value="C:pore complex"/>
    <property type="evidence" value="ECO:0007669"/>
    <property type="project" value="UniProtKB-KW"/>
</dbReference>
<keyword evidence="2" id="KW-0626">Porin</keyword>
<protein>
    <recommendedName>
        <fullName evidence="4">Outer membrane protein OmpA-like transmembrane domain-containing protein</fullName>
    </recommendedName>
</protein>
<dbReference type="GO" id="GO:0009279">
    <property type="term" value="C:cell outer membrane"/>
    <property type="evidence" value="ECO:0007669"/>
    <property type="project" value="InterPro"/>
</dbReference>
<dbReference type="InterPro" id="IPR000498">
    <property type="entry name" value="OmpA-like_TM_dom"/>
</dbReference>
<dbReference type="AlphaFoldDB" id="A0A5J6X2B8"/>
<keyword evidence="2" id="KW-0812">Transmembrane</keyword>
<evidence type="ECO:0000313" key="6">
    <source>
        <dbReference type="Proteomes" id="UP000594034"/>
    </source>
</evidence>
<dbReference type="RefSeq" id="WP_193002724.1">
    <property type="nucleotide sequence ID" value="NZ_CP040449.1"/>
</dbReference>
<evidence type="ECO:0000256" key="3">
    <source>
        <dbReference type="SAM" id="SignalP"/>
    </source>
</evidence>
<sequence>MKVSISAVLITALLGSGAVQASTTNWYVGGKAGWSKFHNVDMEPAFKYGGDEADSDDVSFGAFMGYQFHKNVAVELGYDWLGQYKKESVWSESKVSAQMLQATVRLSAPMNSEVDVYTRLGGAMTWTEHKLSSIVGSASHDENKAAFVGALGMQYAIDNNWSARIEYQYVTKLGDSDVENGGVSMSNSTVSMGMLYRF</sequence>
<dbReference type="KEGG" id="asim:FE240_17350"/>
<reference evidence="5 6" key="1">
    <citation type="submission" date="2019-05" db="EMBL/GenBank/DDBJ databases">
        <title>OXA-830, a novel chromosomally encoded expanded-spectrum class D beta-lactamase in Aeromonas simiae.</title>
        <authorList>
            <person name="Zhou W."/>
            <person name="Chen Q."/>
        </authorList>
    </citation>
    <scope>NUCLEOTIDE SEQUENCE [LARGE SCALE GENOMIC DNA]</scope>
    <source>
        <strain evidence="5 6">A6</strain>
    </source>
</reference>